<reference evidence="1" key="1">
    <citation type="submission" date="2022-08" db="UniProtKB">
        <authorList>
            <consortium name="EnsemblMetazoa"/>
        </authorList>
    </citation>
    <scope>IDENTIFICATION</scope>
    <source>
        <strain evidence="1">EBRO</strain>
    </source>
</reference>
<organism evidence="1">
    <name type="scientific">Anopheles atroparvus</name>
    <name type="common">European mosquito</name>
    <dbReference type="NCBI Taxonomy" id="41427"/>
    <lineage>
        <taxon>Eukaryota</taxon>
        <taxon>Metazoa</taxon>
        <taxon>Ecdysozoa</taxon>
        <taxon>Arthropoda</taxon>
        <taxon>Hexapoda</taxon>
        <taxon>Insecta</taxon>
        <taxon>Pterygota</taxon>
        <taxon>Neoptera</taxon>
        <taxon>Endopterygota</taxon>
        <taxon>Diptera</taxon>
        <taxon>Nematocera</taxon>
        <taxon>Culicoidea</taxon>
        <taxon>Culicidae</taxon>
        <taxon>Anophelinae</taxon>
        <taxon>Anopheles</taxon>
    </lineage>
</organism>
<protein>
    <submittedName>
        <fullName evidence="1">Uncharacterized protein</fullName>
    </submittedName>
</protein>
<dbReference type="EnsemblMetazoa" id="AATE008330-RA">
    <property type="protein sequence ID" value="AATE008330-PA.1"/>
    <property type="gene ID" value="AATE008330"/>
</dbReference>
<name>A0A182IZ88_ANOAO</name>
<evidence type="ECO:0000313" key="1">
    <source>
        <dbReference type="EnsemblMetazoa" id="AATE008330-PA.1"/>
    </source>
</evidence>
<sequence length="136" mass="14110">MKSIIAFALCIACATLAQSNYVNNYPVYPGGLRYRDPYVYNGLGSEASKYKLPHVAPYLQSASCGGCGSCSACKGLYKPGCGGCGTCSSCKNAVQYSCGGCGACAACRGEHVPHCGGCGSCSACKNLHYPVVYHNY</sequence>
<dbReference type="VEuPathDB" id="VectorBase:AATE008330"/>
<proteinExistence type="predicted"/>
<accession>A0A182IZ88</accession>
<dbReference type="AlphaFoldDB" id="A0A182IZ88"/>